<gene>
    <name evidence="3" type="ORF">B0T25DRAFT_628416</name>
</gene>
<dbReference type="Proteomes" id="UP001275084">
    <property type="component" value="Unassembled WGS sequence"/>
</dbReference>
<feature type="region of interest" description="Disordered" evidence="1">
    <location>
        <begin position="170"/>
        <end position="199"/>
    </location>
</feature>
<protein>
    <submittedName>
        <fullName evidence="3">Heterokaryon incompatibility protein-domain-containing protein</fullName>
    </submittedName>
</protein>
<sequence length="1014" mass="113153">MVYDSEYICGEYYGGWGCAYQLGPPQMMEAVYYLTSLAGVGRSPFDWCPKHMPPDITPGTHAYPQYAQEPSPPPSDPQPPHARPYYSPTSCPSPLGPHPRRRRPAGPRTGPEEIRHNVAAPPSQPVAGTTPPPENHVRKVTITKTGPGFDDYYYGGIEEGHDIRLGLSSAGPQGRSQRRPGVRLPLIVPPEGSEKRKGHRITYTPLPTSTSIRLLRIEPPEKLEDEFDVFRPIRCTLEVKDLADSPVYDALSYTWGCPVTVYDHPGDVCSPAAWASPAFDITCDGKLFSVTTNLYTALLSVRFRATALVRQYSESVARKNKEMKIYSASEVIQHTLSPYIWVDQICINQSDLQERQAQVLLMGRIYRQAQKVPVWVGGEDEFARDGLETIIYLSNIDIKMWGTLLNIHQREITDPETFIRFGLEPIPPHKWIALYALLSRSWFRRSWIAQEVVLGEFITVCCGLIAVDFSAINAAIDVLQGSKWMDQLSMLVKACLWGQDNPYSKQLSQLRAHPQWRNFCQPVRTDRPNLSLPRNIIWLRNSQLFTADPGIATRRPERTKLSCGLAVVLQCFRGTIATNPRDKIYAFLGIAEAIGHPARLQPDYSKPIQGVFVDCMRSLLLTSNSLDALTLKEDLSLTNLAGLPSWVPDLLVEPFPVLQTHLAISPWFASDPLGSRHLAILPEDVLELKGVSLGRISASCKFTWYARAGNNHERDKHYLLRVLQELPAYSQIRIPTITPPLRDYLEEFNLGPEQKTLNTPFVRNEGAVVRQSRLEVLWRTLVSDCFGDEYPSASSNTAVFRRFWHVAFRSVVAGVMMAKPHDAFGLPKPTTRQSPASRDEELDRAWESICAAISRMYAAQLLADGATEEVEEGVLPPAFEAARPDLKAAWKEGRAWSSEEMIEFIGSGLGDPSVYLGADTADGLAESQLTTRISYNITGRLLFATEKGRLGQGPKSLREGDEAWILAGGRTPYILRPRQDGRYDLLGEAYVHGAMHGAAVEGVSDADLRTVLLV</sequence>
<name>A0AAJ0HPK8_9PEZI</name>
<dbReference type="Pfam" id="PF26639">
    <property type="entry name" value="Het-6_barrel"/>
    <property type="match status" value="1"/>
</dbReference>
<accession>A0AAJ0HPK8</accession>
<organism evidence="3 4">
    <name type="scientific">Lasiosphaeria hispida</name>
    <dbReference type="NCBI Taxonomy" id="260671"/>
    <lineage>
        <taxon>Eukaryota</taxon>
        <taxon>Fungi</taxon>
        <taxon>Dikarya</taxon>
        <taxon>Ascomycota</taxon>
        <taxon>Pezizomycotina</taxon>
        <taxon>Sordariomycetes</taxon>
        <taxon>Sordariomycetidae</taxon>
        <taxon>Sordariales</taxon>
        <taxon>Lasiosphaeriaceae</taxon>
        <taxon>Lasiosphaeria</taxon>
    </lineage>
</organism>
<comment type="caution">
    <text evidence="3">The sequence shown here is derived from an EMBL/GenBank/DDBJ whole genome shotgun (WGS) entry which is preliminary data.</text>
</comment>
<proteinExistence type="predicted"/>
<feature type="compositionally biased region" description="Pro residues" evidence="1">
    <location>
        <begin position="70"/>
        <end position="82"/>
    </location>
</feature>
<dbReference type="InterPro" id="IPR010730">
    <property type="entry name" value="HET"/>
</dbReference>
<keyword evidence="4" id="KW-1185">Reference proteome</keyword>
<feature type="region of interest" description="Disordered" evidence="1">
    <location>
        <begin position="58"/>
        <end position="145"/>
    </location>
</feature>
<dbReference type="PANTHER" id="PTHR24148">
    <property type="entry name" value="ANKYRIN REPEAT DOMAIN-CONTAINING PROTEIN 39 HOMOLOG-RELATED"/>
    <property type="match status" value="1"/>
</dbReference>
<dbReference type="AlphaFoldDB" id="A0AAJ0HPK8"/>
<dbReference type="Pfam" id="PF06985">
    <property type="entry name" value="HET"/>
    <property type="match status" value="1"/>
</dbReference>
<dbReference type="InterPro" id="IPR052895">
    <property type="entry name" value="HetReg/Transcr_Mod"/>
</dbReference>
<evidence type="ECO:0000313" key="3">
    <source>
        <dbReference type="EMBL" id="KAK3358843.1"/>
    </source>
</evidence>
<evidence type="ECO:0000259" key="2">
    <source>
        <dbReference type="Pfam" id="PF06985"/>
    </source>
</evidence>
<evidence type="ECO:0000256" key="1">
    <source>
        <dbReference type="SAM" id="MobiDB-lite"/>
    </source>
</evidence>
<feature type="domain" description="Heterokaryon incompatibility" evidence="2">
    <location>
        <begin position="324"/>
        <end position="451"/>
    </location>
</feature>
<evidence type="ECO:0000313" key="4">
    <source>
        <dbReference type="Proteomes" id="UP001275084"/>
    </source>
</evidence>
<reference evidence="3" key="1">
    <citation type="journal article" date="2023" name="Mol. Phylogenet. Evol.">
        <title>Genome-scale phylogeny and comparative genomics of the fungal order Sordariales.</title>
        <authorList>
            <person name="Hensen N."/>
            <person name="Bonometti L."/>
            <person name="Westerberg I."/>
            <person name="Brannstrom I.O."/>
            <person name="Guillou S."/>
            <person name="Cros-Aarteil S."/>
            <person name="Calhoun S."/>
            <person name="Haridas S."/>
            <person name="Kuo A."/>
            <person name="Mondo S."/>
            <person name="Pangilinan J."/>
            <person name="Riley R."/>
            <person name="LaButti K."/>
            <person name="Andreopoulos B."/>
            <person name="Lipzen A."/>
            <person name="Chen C."/>
            <person name="Yan M."/>
            <person name="Daum C."/>
            <person name="Ng V."/>
            <person name="Clum A."/>
            <person name="Steindorff A."/>
            <person name="Ohm R.A."/>
            <person name="Martin F."/>
            <person name="Silar P."/>
            <person name="Natvig D.O."/>
            <person name="Lalanne C."/>
            <person name="Gautier V."/>
            <person name="Ament-Velasquez S.L."/>
            <person name="Kruys A."/>
            <person name="Hutchinson M.I."/>
            <person name="Powell A.J."/>
            <person name="Barry K."/>
            <person name="Miller A.N."/>
            <person name="Grigoriev I.V."/>
            <person name="Debuchy R."/>
            <person name="Gladieux P."/>
            <person name="Hiltunen Thoren M."/>
            <person name="Johannesson H."/>
        </authorList>
    </citation>
    <scope>NUCLEOTIDE SEQUENCE</scope>
    <source>
        <strain evidence="3">CBS 955.72</strain>
    </source>
</reference>
<reference evidence="3" key="2">
    <citation type="submission" date="2023-06" db="EMBL/GenBank/DDBJ databases">
        <authorList>
            <consortium name="Lawrence Berkeley National Laboratory"/>
            <person name="Haridas S."/>
            <person name="Hensen N."/>
            <person name="Bonometti L."/>
            <person name="Westerberg I."/>
            <person name="Brannstrom I.O."/>
            <person name="Guillou S."/>
            <person name="Cros-Aarteil S."/>
            <person name="Calhoun S."/>
            <person name="Kuo A."/>
            <person name="Mondo S."/>
            <person name="Pangilinan J."/>
            <person name="Riley R."/>
            <person name="Labutti K."/>
            <person name="Andreopoulos B."/>
            <person name="Lipzen A."/>
            <person name="Chen C."/>
            <person name="Yanf M."/>
            <person name="Daum C."/>
            <person name="Ng V."/>
            <person name="Clum A."/>
            <person name="Steindorff A."/>
            <person name="Ohm R."/>
            <person name="Martin F."/>
            <person name="Silar P."/>
            <person name="Natvig D."/>
            <person name="Lalanne C."/>
            <person name="Gautier V."/>
            <person name="Ament-Velasquez S.L."/>
            <person name="Kruys A."/>
            <person name="Hutchinson M.I."/>
            <person name="Powell A.J."/>
            <person name="Barry K."/>
            <person name="Miller A.N."/>
            <person name="Grigoriev I.V."/>
            <person name="Debuchy R."/>
            <person name="Gladieux P."/>
            <person name="Thoren M.H."/>
            <person name="Johannesson H."/>
        </authorList>
    </citation>
    <scope>NUCLEOTIDE SEQUENCE</scope>
    <source>
        <strain evidence="3">CBS 955.72</strain>
    </source>
</reference>
<dbReference type="PANTHER" id="PTHR24148:SF73">
    <property type="entry name" value="HET DOMAIN PROTEIN (AFU_ORTHOLOGUE AFUA_8G01020)"/>
    <property type="match status" value="1"/>
</dbReference>
<dbReference type="EMBL" id="JAUIQD010000002">
    <property type="protein sequence ID" value="KAK3358843.1"/>
    <property type="molecule type" value="Genomic_DNA"/>
</dbReference>